<dbReference type="AlphaFoldDB" id="A0AA86S3L4"/>
<keyword evidence="2" id="KW-0805">Transcription regulation</keyword>
<name>A0AA86S3L4_9FABA</name>
<comment type="similarity">
    <text evidence="1">Belongs to the mTERF family.</text>
</comment>
<dbReference type="GO" id="GO:0006353">
    <property type="term" value="P:DNA-templated transcription termination"/>
    <property type="evidence" value="ECO:0007669"/>
    <property type="project" value="UniProtKB-KW"/>
</dbReference>
<keyword evidence="3" id="KW-0809">Transit peptide</keyword>
<accession>A0AA86S3L4</accession>
<keyword evidence="2" id="KW-0804">Transcription</keyword>
<sequence length="647" mass="73721">MNTILCLRLRLSPTPLFYYYTKSPFLQPSLFFSTTTSDPHAFTISYLTNTCGFSREVALKLTKRIRFNSADKPDSVISFFRTHGFSTSQIHHIFCRGPDLMLCNPTQRLLPKFHFLASKGASPSVIVNMVTKSPRFLRYSLNNHISPTFQMLRTFLPSDHKALSVFVACPNFIGDCRVASNVDMLLDAGVKHSSIRLLLRCRPSVLCSDLRTAMEEVKLLGFNPLKLTFILALLAKRAVSKSLWDAKVDVLKKWGWSEDEILVAFRNQPNMMLRSTKKLNAVMEFWVGRLGWDHSALVASPTLFSYSLENRVVPRALVVQYLLSKGLVKKDASLVTPFGMSDEWFLEKYVRRFKEETPRLLELYQESKKFSRCRKPLQLILISIPFSPSSRAQEAIQIKFLSYYGDNSILSQFRTDDISEMLALLRQSGTDSAMNLKKGYSSSRAAGASSLDIVYIVTTSPHFLRRSLENHIIPAYELVGGFLQSLFTDKQIIDFLIQKHYLFDDGHLVPNVKLLLDNGVTRSNIVKFSRDGLLYSALALATLNKSKWTEKINTCKSWGWSQEQVLLAFRRQPYCMLSSPAKINAVMSYLVEQGFRCAASYLKYVKRFKEDSSHLLKLYTEKMSLGNDRDSTYDFCQIASLASARNL</sequence>
<dbReference type="InterPro" id="IPR038538">
    <property type="entry name" value="MTERF_sf"/>
</dbReference>
<evidence type="ECO:0000313" key="4">
    <source>
        <dbReference type="EMBL" id="CAJ1941038.1"/>
    </source>
</evidence>
<dbReference type="Gene3D" id="1.25.70.10">
    <property type="entry name" value="Transcription termination factor 3, mitochondrial"/>
    <property type="match status" value="2"/>
</dbReference>
<organism evidence="4 5">
    <name type="scientific">Sphenostylis stenocarpa</name>
    <dbReference type="NCBI Taxonomy" id="92480"/>
    <lineage>
        <taxon>Eukaryota</taxon>
        <taxon>Viridiplantae</taxon>
        <taxon>Streptophyta</taxon>
        <taxon>Embryophyta</taxon>
        <taxon>Tracheophyta</taxon>
        <taxon>Spermatophyta</taxon>
        <taxon>Magnoliopsida</taxon>
        <taxon>eudicotyledons</taxon>
        <taxon>Gunneridae</taxon>
        <taxon>Pentapetalae</taxon>
        <taxon>rosids</taxon>
        <taxon>fabids</taxon>
        <taxon>Fabales</taxon>
        <taxon>Fabaceae</taxon>
        <taxon>Papilionoideae</taxon>
        <taxon>50 kb inversion clade</taxon>
        <taxon>NPAAA clade</taxon>
        <taxon>indigoferoid/millettioid clade</taxon>
        <taxon>Phaseoleae</taxon>
        <taxon>Sphenostylis</taxon>
    </lineage>
</organism>
<evidence type="ECO:0000256" key="2">
    <source>
        <dbReference type="ARBA" id="ARBA00022472"/>
    </source>
</evidence>
<dbReference type="PANTHER" id="PTHR13068:SF172">
    <property type="entry name" value="TRANSCRIPTION TERMINATION FACTOR FAMILY PROTEIN"/>
    <property type="match status" value="1"/>
</dbReference>
<dbReference type="EMBL" id="OY731400">
    <property type="protein sequence ID" value="CAJ1941038.1"/>
    <property type="molecule type" value="Genomic_DNA"/>
</dbReference>
<dbReference type="SMART" id="SM00733">
    <property type="entry name" value="Mterf"/>
    <property type="match status" value="7"/>
</dbReference>
<gene>
    <name evidence="4" type="ORF">AYBTSS11_LOCUS10055</name>
</gene>
<keyword evidence="2" id="KW-0806">Transcription termination</keyword>
<dbReference type="Proteomes" id="UP001189624">
    <property type="component" value="Chromosome 3"/>
</dbReference>
<dbReference type="InterPro" id="IPR003690">
    <property type="entry name" value="MTERF"/>
</dbReference>
<protein>
    <submittedName>
        <fullName evidence="4">Uncharacterized protein</fullName>
    </submittedName>
</protein>
<reference evidence="4" key="1">
    <citation type="submission" date="2023-10" db="EMBL/GenBank/DDBJ databases">
        <authorList>
            <person name="Domelevo Entfellner J.-B."/>
        </authorList>
    </citation>
    <scope>NUCLEOTIDE SEQUENCE</scope>
</reference>
<evidence type="ECO:0000256" key="1">
    <source>
        <dbReference type="ARBA" id="ARBA00007692"/>
    </source>
</evidence>
<dbReference type="Pfam" id="PF02536">
    <property type="entry name" value="mTERF"/>
    <property type="match status" value="3"/>
</dbReference>
<dbReference type="FunFam" id="1.25.70.10:FF:000001">
    <property type="entry name" value="Mitochondrial transcription termination factor-like"/>
    <property type="match status" value="1"/>
</dbReference>
<dbReference type="Gramene" id="rna-AYBTSS11_LOCUS10055">
    <property type="protein sequence ID" value="CAJ1941038.1"/>
    <property type="gene ID" value="gene-AYBTSS11_LOCUS10055"/>
</dbReference>
<evidence type="ECO:0000313" key="5">
    <source>
        <dbReference type="Proteomes" id="UP001189624"/>
    </source>
</evidence>
<keyword evidence="5" id="KW-1185">Reference proteome</keyword>
<proteinExistence type="inferred from homology"/>
<evidence type="ECO:0000256" key="3">
    <source>
        <dbReference type="ARBA" id="ARBA00022946"/>
    </source>
</evidence>
<dbReference type="GO" id="GO:0003676">
    <property type="term" value="F:nucleic acid binding"/>
    <property type="evidence" value="ECO:0007669"/>
    <property type="project" value="InterPro"/>
</dbReference>
<dbReference type="PANTHER" id="PTHR13068">
    <property type="entry name" value="CGI-12 PROTEIN-RELATED"/>
    <property type="match status" value="1"/>
</dbReference>